<name>A0AAD2HKP6_9AGAR</name>
<dbReference type="InterPro" id="IPR009071">
    <property type="entry name" value="HMG_box_dom"/>
</dbReference>
<dbReference type="Proteomes" id="UP001295794">
    <property type="component" value="Unassembled WGS sequence"/>
</dbReference>
<feature type="region of interest" description="Disordered" evidence="4">
    <location>
        <begin position="306"/>
        <end position="397"/>
    </location>
</feature>
<evidence type="ECO:0000256" key="3">
    <source>
        <dbReference type="PROSITE-ProRule" id="PRU00267"/>
    </source>
</evidence>
<evidence type="ECO:0000259" key="5">
    <source>
        <dbReference type="PROSITE" id="PS50118"/>
    </source>
</evidence>
<dbReference type="PANTHER" id="PTHR10270">
    <property type="entry name" value="SOX TRANSCRIPTION FACTOR"/>
    <property type="match status" value="1"/>
</dbReference>
<feature type="DNA-binding region" description="HMG box" evidence="3">
    <location>
        <begin position="58"/>
        <end position="126"/>
    </location>
</feature>
<dbReference type="Gene3D" id="1.10.30.10">
    <property type="entry name" value="High mobility group box domain"/>
    <property type="match status" value="1"/>
</dbReference>
<keyword evidence="3" id="KW-0539">Nucleus</keyword>
<evidence type="ECO:0000256" key="1">
    <source>
        <dbReference type="ARBA" id="ARBA00023125"/>
    </source>
</evidence>
<feature type="region of interest" description="Disordered" evidence="4">
    <location>
        <begin position="125"/>
        <end position="197"/>
    </location>
</feature>
<dbReference type="InterPro" id="IPR050140">
    <property type="entry name" value="SRY-related_HMG-box_TF-like"/>
</dbReference>
<reference evidence="6" key="1">
    <citation type="submission" date="2023-11" db="EMBL/GenBank/DDBJ databases">
        <authorList>
            <person name="De Vega J J."/>
            <person name="De Vega J J."/>
        </authorList>
    </citation>
    <scope>NUCLEOTIDE SEQUENCE</scope>
</reference>
<feature type="region of interest" description="Disordered" evidence="4">
    <location>
        <begin position="1"/>
        <end position="26"/>
    </location>
</feature>
<dbReference type="PANTHER" id="PTHR10270:SF161">
    <property type="entry name" value="SEX-DETERMINING REGION Y PROTEIN"/>
    <property type="match status" value="1"/>
</dbReference>
<feature type="compositionally biased region" description="Basic and acidic residues" evidence="4">
    <location>
        <begin position="15"/>
        <end position="26"/>
    </location>
</feature>
<sequence>MHYSQPSPSEDIDDTVFKLEDPDDGGRVSTSPIAVFSCIAAAEDHTLTSQTLNADGTPKRPMNAFMIFARRRRPQVSSENQSMRTGDISKILSLEWKSMPTSEKQYFQNQAKLLKASFNERYPDYVYRRRPNNTRKRRRSDAAASTGSASSHSPSTSPASFPGPLPQTKGGDSDDASSPNTDGEEYTSRMSYSGSYSSPAYSGGYSGSYSHARSTSYPYPPMQHAHRHPPSYDSAHAVNSSFYPYDSSQSSPATHQSYGASLRKVQSIPSIPSMSLPSGPSPSMIGLDMSPPLGWSPLPSSGMSAHSSYSSSSSYSPALGTRSTSASSEHSASSYPSLPHSPGPSSSAARYSPFHSRSGSSGYNTQSPTPFSTGSTSYTGSSVPRSLTESGSPLLPGLNAYFSGSGGTDFGSGWRSETTVKLL</sequence>
<dbReference type="Pfam" id="PF00505">
    <property type="entry name" value="HMG_box"/>
    <property type="match status" value="1"/>
</dbReference>
<evidence type="ECO:0000256" key="4">
    <source>
        <dbReference type="SAM" id="MobiDB-lite"/>
    </source>
</evidence>
<feature type="region of interest" description="Disordered" evidence="4">
    <location>
        <begin position="404"/>
        <end position="423"/>
    </location>
</feature>
<proteinExistence type="predicted"/>
<dbReference type="EMBL" id="CAVNYO010000411">
    <property type="protein sequence ID" value="CAK5276618.1"/>
    <property type="molecule type" value="Genomic_DNA"/>
</dbReference>
<accession>A0AAD2HKP6</accession>
<feature type="compositionally biased region" description="Basic residues" evidence="4">
    <location>
        <begin position="128"/>
        <end position="139"/>
    </location>
</feature>
<comment type="caution">
    <text evidence="6">The sequence shown here is derived from an EMBL/GenBank/DDBJ whole genome shotgun (WGS) entry which is preliminary data.</text>
</comment>
<dbReference type="GO" id="GO:0005634">
    <property type="term" value="C:nucleus"/>
    <property type="evidence" value="ECO:0007669"/>
    <property type="project" value="UniProtKB-UniRule"/>
</dbReference>
<organism evidence="6 7">
    <name type="scientific">Mycena citricolor</name>
    <dbReference type="NCBI Taxonomy" id="2018698"/>
    <lineage>
        <taxon>Eukaryota</taxon>
        <taxon>Fungi</taxon>
        <taxon>Dikarya</taxon>
        <taxon>Basidiomycota</taxon>
        <taxon>Agaricomycotina</taxon>
        <taxon>Agaricomycetes</taxon>
        <taxon>Agaricomycetidae</taxon>
        <taxon>Agaricales</taxon>
        <taxon>Marasmiineae</taxon>
        <taxon>Mycenaceae</taxon>
        <taxon>Mycena</taxon>
    </lineage>
</organism>
<feature type="compositionally biased region" description="Polar residues" evidence="4">
    <location>
        <begin position="355"/>
        <end position="364"/>
    </location>
</feature>
<evidence type="ECO:0000256" key="2">
    <source>
        <dbReference type="ARBA" id="ARBA00023163"/>
    </source>
</evidence>
<feature type="domain" description="HMG box" evidence="5">
    <location>
        <begin position="58"/>
        <end position="126"/>
    </location>
</feature>
<evidence type="ECO:0000313" key="6">
    <source>
        <dbReference type="EMBL" id="CAK5276618.1"/>
    </source>
</evidence>
<evidence type="ECO:0000313" key="7">
    <source>
        <dbReference type="Proteomes" id="UP001295794"/>
    </source>
</evidence>
<feature type="compositionally biased region" description="Low complexity" evidence="4">
    <location>
        <begin position="142"/>
        <end position="160"/>
    </location>
</feature>
<protein>
    <recommendedName>
        <fullName evidence="5">HMG box domain-containing protein</fullName>
    </recommendedName>
</protein>
<dbReference type="GO" id="GO:0000978">
    <property type="term" value="F:RNA polymerase II cis-regulatory region sequence-specific DNA binding"/>
    <property type="evidence" value="ECO:0007669"/>
    <property type="project" value="TreeGrafter"/>
</dbReference>
<feature type="compositionally biased region" description="Low complexity" evidence="4">
    <location>
        <begin position="323"/>
        <end position="347"/>
    </location>
</feature>
<dbReference type="GO" id="GO:0030154">
    <property type="term" value="P:cell differentiation"/>
    <property type="evidence" value="ECO:0007669"/>
    <property type="project" value="TreeGrafter"/>
</dbReference>
<keyword evidence="1 3" id="KW-0238">DNA-binding</keyword>
<dbReference type="SMART" id="SM00398">
    <property type="entry name" value="HMG"/>
    <property type="match status" value="1"/>
</dbReference>
<gene>
    <name evidence="6" type="ORF">MYCIT1_LOCUS25033</name>
</gene>
<dbReference type="PROSITE" id="PS50118">
    <property type="entry name" value="HMG_BOX_2"/>
    <property type="match status" value="1"/>
</dbReference>
<dbReference type="InterPro" id="IPR036910">
    <property type="entry name" value="HMG_box_dom_sf"/>
</dbReference>
<feature type="compositionally biased region" description="Low complexity" evidence="4">
    <location>
        <begin position="306"/>
        <end position="316"/>
    </location>
</feature>
<feature type="compositionally biased region" description="Low complexity" evidence="4">
    <location>
        <begin position="365"/>
        <end position="382"/>
    </location>
</feature>
<keyword evidence="7" id="KW-1185">Reference proteome</keyword>
<keyword evidence="2" id="KW-0804">Transcription</keyword>
<dbReference type="SUPFAM" id="SSF47095">
    <property type="entry name" value="HMG-box"/>
    <property type="match status" value="1"/>
</dbReference>
<dbReference type="AlphaFoldDB" id="A0AAD2HKP6"/>
<dbReference type="GO" id="GO:0001228">
    <property type="term" value="F:DNA-binding transcription activator activity, RNA polymerase II-specific"/>
    <property type="evidence" value="ECO:0007669"/>
    <property type="project" value="TreeGrafter"/>
</dbReference>